<evidence type="ECO:0000256" key="7">
    <source>
        <dbReference type="ARBA" id="ARBA00023040"/>
    </source>
</evidence>
<dbReference type="Pfam" id="PF07562">
    <property type="entry name" value="NCD3G"/>
    <property type="match status" value="1"/>
</dbReference>
<dbReference type="Gene3D" id="2.10.50.30">
    <property type="entry name" value="GPCR, family 3, nine cysteines domain"/>
    <property type="match status" value="1"/>
</dbReference>
<evidence type="ECO:0000256" key="5">
    <source>
        <dbReference type="ARBA" id="ARBA00022729"/>
    </source>
</evidence>
<dbReference type="InterPro" id="IPR011500">
    <property type="entry name" value="GPCR_3_9-Cys_dom"/>
</dbReference>
<feature type="transmembrane region" description="Helical" evidence="13">
    <location>
        <begin position="864"/>
        <end position="886"/>
    </location>
</feature>
<evidence type="ECO:0000256" key="13">
    <source>
        <dbReference type="SAM" id="Phobius"/>
    </source>
</evidence>
<keyword evidence="16" id="KW-1185">Reference proteome</keyword>
<organism evidence="15 16">
    <name type="scientific">Onychostoma macrolepis</name>
    <dbReference type="NCBI Taxonomy" id="369639"/>
    <lineage>
        <taxon>Eukaryota</taxon>
        <taxon>Metazoa</taxon>
        <taxon>Chordata</taxon>
        <taxon>Craniata</taxon>
        <taxon>Vertebrata</taxon>
        <taxon>Euteleostomi</taxon>
        <taxon>Actinopterygii</taxon>
        <taxon>Neopterygii</taxon>
        <taxon>Teleostei</taxon>
        <taxon>Ostariophysi</taxon>
        <taxon>Cypriniformes</taxon>
        <taxon>Cyprinidae</taxon>
        <taxon>Acrossocheilinae</taxon>
        <taxon>Onychostoma</taxon>
    </lineage>
</organism>
<dbReference type="PANTHER" id="PTHR24061">
    <property type="entry name" value="CALCIUM-SENSING RECEPTOR-RELATED"/>
    <property type="match status" value="1"/>
</dbReference>
<feature type="compositionally biased region" description="Low complexity" evidence="12">
    <location>
        <begin position="913"/>
        <end position="943"/>
    </location>
</feature>
<proteinExistence type="inferred from homology"/>
<evidence type="ECO:0000256" key="2">
    <source>
        <dbReference type="ARBA" id="ARBA00007242"/>
    </source>
</evidence>
<dbReference type="GO" id="GO:0004984">
    <property type="term" value="F:olfactory receptor activity"/>
    <property type="evidence" value="ECO:0007669"/>
    <property type="project" value="TreeGrafter"/>
</dbReference>
<dbReference type="PRINTS" id="PR00592">
    <property type="entry name" value="CASENSINGR"/>
</dbReference>
<dbReference type="InterPro" id="IPR000068">
    <property type="entry name" value="GPCR_3_Ca_sens_rcpt-rel"/>
</dbReference>
<dbReference type="Gene3D" id="3.40.50.2300">
    <property type="match status" value="2"/>
</dbReference>
<dbReference type="EMBL" id="JAAMOB010000018">
    <property type="protein sequence ID" value="KAF4101510.1"/>
    <property type="molecule type" value="Genomic_DNA"/>
</dbReference>
<dbReference type="Proteomes" id="UP000579812">
    <property type="component" value="Unassembled WGS sequence"/>
</dbReference>
<keyword evidence="11" id="KW-0807">Transducer</keyword>
<evidence type="ECO:0000256" key="8">
    <source>
        <dbReference type="ARBA" id="ARBA00023136"/>
    </source>
</evidence>
<dbReference type="OrthoDB" id="5984008at2759"/>
<evidence type="ECO:0000256" key="6">
    <source>
        <dbReference type="ARBA" id="ARBA00022989"/>
    </source>
</evidence>
<name>A0A7J6C2P8_9TELE</name>
<evidence type="ECO:0000259" key="14">
    <source>
        <dbReference type="PROSITE" id="PS50259"/>
    </source>
</evidence>
<keyword evidence="3" id="KW-1003">Cell membrane</keyword>
<feature type="transmembrane region" description="Helical" evidence="13">
    <location>
        <begin position="758"/>
        <end position="777"/>
    </location>
</feature>
<dbReference type="Pfam" id="PF01094">
    <property type="entry name" value="ANF_receptor"/>
    <property type="match status" value="1"/>
</dbReference>
<dbReference type="AlphaFoldDB" id="A0A7J6C2P8"/>
<sequence length="943" mass="103764">MHIKAACLLHVPTLKMDLTGLNSKGRFLMVLCIVSYLYKSTAAEGSCKLKAKFNLRGYKEVEKKTVVIGGMFPVHQRLTDTDSNTTIAPESSDCEGFNFRTFRWAQTMLFALNEINSRDDILPFTELGYVIYDSCFTISKAVEGTLTFLTGQDEAVPNYRCGDGPPLSALVGAGGSDLSIATARILGLYYFPQMSYASSCSVLESRFQYPTFLRTIPSDEHQSVAMAKLVLHFGWTWVGTIAAEDDYGKYGIKRFKEVVEEAGVCISFSETLPKINNPEAMKRIVQSVLDSTAKIIVVFSSDVDLSPLVGELLRNNVTNRTWIASEAWVTSAAISHHPDILPVLGGTIGFAVKRADIPGLKEHLLSVTPYNDTLTEEFWGIVFNCTMNYKQVLRGMRRCTGEEILEKLSNTFTDVSQLRITYNVYKAVYAVAHALHNLEDCKPGSGPFENNTCADITKFEPWQLMYYLKNLRYTVPHTGEEIYFNNGDVDGFYEILNWQGDLEGRITYTHIGYYNSTAPTEERLIIHNGSIIWNNDILETPRSVCSERCQPGTRMGIRQGEPVCCFDCIPCADGEISNTTDARGCIQCDGDYWSNANHDTCVPKTIEFLDFTEPLGITLIAIAAFGALAAIVVAIILLMHLNTPLVNANDPLLSFSLLLGLVITFLCSIVFLGEPQMWSCMTSQVALAVGFALVLSSLMGKSALLMLRARAVKAVKVAMKAAKAAAAASEQSPDTAVIAPAIPQKNDIDPIHPRHQRAIMIVCTLIQAVGCTVWLILMPPHPVKNTAAQNIKIILECDPGNIIFICSIFAYDILLALLTFTFAFVARKLEDHFNEGKSVTFGMLVFFIVWISFVPAYLSTRGKFMVAVQIFAILASSFGLLACVFIPKCYVLLIKPERNKEELLIPRAKSRDTAASGSSASLATTSSSANANGTTVSTVSLDD</sequence>
<evidence type="ECO:0000313" key="16">
    <source>
        <dbReference type="Proteomes" id="UP000579812"/>
    </source>
</evidence>
<keyword evidence="9" id="KW-0675">Receptor</keyword>
<comment type="subcellular location">
    <subcellularLocation>
        <location evidence="1">Cell membrane</location>
        <topology evidence="1">Multi-pass membrane protein</topology>
    </subcellularLocation>
</comment>
<evidence type="ECO:0000256" key="9">
    <source>
        <dbReference type="ARBA" id="ARBA00023170"/>
    </source>
</evidence>
<gene>
    <name evidence="15" type="ORF">G5714_017942</name>
</gene>
<dbReference type="PANTHER" id="PTHR24061:SF1">
    <property type="entry name" value="VOMERONASAL 2, RECEPTOR 2-RELATED"/>
    <property type="match status" value="1"/>
</dbReference>
<dbReference type="PRINTS" id="PR00248">
    <property type="entry name" value="GPCRMGR"/>
</dbReference>
<comment type="caution">
    <text evidence="15">The sequence shown here is derived from an EMBL/GenBank/DDBJ whole genome shotgun (WGS) entry which is preliminary data.</text>
</comment>
<keyword evidence="7" id="KW-0297">G-protein coupled receptor</keyword>
<evidence type="ECO:0000256" key="1">
    <source>
        <dbReference type="ARBA" id="ARBA00004651"/>
    </source>
</evidence>
<dbReference type="InterPro" id="IPR001828">
    <property type="entry name" value="ANF_lig-bd_rcpt"/>
</dbReference>
<feature type="region of interest" description="Disordered" evidence="12">
    <location>
        <begin position="910"/>
        <end position="943"/>
    </location>
</feature>
<keyword evidence="5" id="KW-0732">Signal</keyword>
<feature type="transmembrane region" description="Helical" evidence="13">
    <location>
        <begin position="838"/>
        <end position="858"/>
    </location>
</feature>
<keyword evidence="4 13" id="KW-0812">Transmembrane</keyword>
<dbReference type="InterPro" id="IPR017978">
    <property type="entry name" value="GPCR_3_C"/>
</dbReference>
<dbReference type="PROSITE" id="PS50259">
    <property type="entry name" value="G_PROTEIN_RECEP_F3_4"/>
    <property type="match status" value="1"/>
</dbReference>
<dbReference type="InterPro" id="IPR038550">
    <property type="entry name" value="GPCR_3_9-Cys_sf"/>
</dbReference>
<feature type="transmembrane region" description="Helical" evidence="13">
    <location>
        <begin position="802"/>
        <end position="826"/>
    </location>
</feature>
<feature type="domain" description="G-protein coupled receptors family 3 profile" evidence="14">
    <location>
        <begin position="615"/>
        <end position="899"/>
    </location>
</feature>
<evidence type="ECO:0000256" key="12">
    <source>
        <dbReference type="SAM" id="MobiDB-lite"/>
    </source>
</evidence>
<dbReference type="SUPFAM" id="SSF53822">
    <property type="entry name" value="Periplasmic binding protein-like I"/>
    <property type="match status" value="1"/>
</dbReference>
<dbReference type="GO" id="GO:0005886">
    <property type="term" value="C:plasma membrane"/>
    <property type="evidence" value="ECO:0007669"/>
    <property type="project" value="UniProtKB-SubCell"/>
</dbReference>
<dbReference type="FunFam" id="3.40.50.2300:FF:000016">
    <property type="entry name" value="Taste 1 receptor member 2"/>
    <property type="match status" value="1"/>
</dbReference>
<evidence type="ECO:0000256" key="10">
    <source>
        <dbReference type="ARBA" id="ARBA00023180"/>
    </source>
</evidence>
<feature type="transmembrane region" description="Helical" evidence="13">
    <location>
        <begin position="685"/>
        <end position="707"/>
    </location>
</feature>
<dbReference type="InterPro" id="IPR000337">
    <property type="entry name" value="GPCR_3"/>
</dbReference>
<dbReference type="Pfam" id="PF00003">
    <property type="entry name" value="7tm_3"/>
    <property type="match status" value="1"/>
</dbReference>
<protein>
    <recommendedName>
        <fullName evidence="14">G-protein coupled receptors family 3 profile domain-containing protein</fullName>
    </recommendedName>
</protein>
<evidence type="ECO:0000313" key="15">
    <source>
        <dbReference type="EMBL" id="KAF4101510.1"/>
    </source>
</evidence>
<comment type="similarity">
    <text evidence="2">Belongs to the G-protein coupled receptor 3 family.</text>
</comment>
<keyword evidence="6 13" id="KW-1133">Transmembrane helix</keyword>
<evidence type="ECO:0000256" key="3">
    <source>
        <dbReference type="ARBA" id="ARBA00022475"/>
    </source>
</evidence>
<feature type="transmembrane region" description="Helical" evidence="13">
    <location>
        <begin position="652"/>
        <end position="673"/>
    </location>
</feature>
<evidence type="ECO:0000256" key="11">
    <source>
        <dbReference type="ARBA" id="ARBA00023224"/>
    </source>
</evidence>
<dbReference type="CDD" id="cd06364">
    <property type="entry name" value="PBP1_CaSR"/>
    <property type="match status" value="1"/>
</dbReference>
<keyword evidence="8 13" id="KW-0472">Membrane</keyword>
<evidence type="ECO:0000256" key="4">
    <source>
        <dbReference type="ARBA" id="ARBA00022692"/>
    </source>
</evidence>
<dbReference type="GO" id="GO:0004930">
    <property type="term" value="F:G protein-coupled receptor activity"/>
    <property type="evidence" value="ECO:0007669"/>
    <property type="project" value="UniProtKB-KW"/>
</dbReference>
<feature type="transmembrane region" description="Helical" evidence="13">
    <location>
        <begin position="615"/>
        <end position="640"/>
    </location>
</feature>
<dbReference type="FunFam" id="2.10.50.30:FF:000002">
    <property type="entry name" value="Vomeronasal 2 receptor, h1"/>
    <property type="match status" value="1"/>
</dbReference>
<reference evidence="15 16" key="1">
    <citation type="submission" date="2020-04" db="EMBL/GenBank/DDBJ databases">
        <title>Chromosome-level genome assembly of a cyprinid fish Onychostoma macrolepis by integration of Nanopore Sequencing, Bionano and Hi-C technology.</title>
        <authorList>
            <person name="Wang D."/>
        </authorList>
    </citation>
    <scope>NUCLEOTIDE SEQUENCE [LARGE SCALE GENOMIC DNA]</scope>
    <source>
        <strain evidence="15">SWU-2019</strain>
        <tissue evidence="15">Muscle</tissue>
    </source>
</reference>
<keyword evidence="10" id="KW-0325">Glycoprotein</keyword>
<dbReference type="InterPro" id="IPR028082">
    <property type="entry name" value="Peripla_BP_I"/>
</dbReference>
<accession>A0A7J6C2P8</accession>